<evidence type="ECO:0000313" key="2">
    <source>
        <dbReference type="Proteomes" id="UP000660262"/>
    </source>
</evidence>
<protein>
    <recommendedName>
        <fullName evidence="3">Macro domain-containing protein</fullName>
    </recommendedName>
</protein>
<evidence type="ECO:0008006" key="3">
    <source>
        <dbReference type="Google" id="ProtNLM"/>
    </source>
</evidence>
<dbReference type="Proteomes" id="UP000660262">
    <property type="component" value="Unassembled WGS sequence"/>
</dbReference>
<proteinExistence type="predicted"/>
<gene>
    <name evidence="1" type="ORF">PPROV_000013400</name>
</gene>
<reference evidence="1" key="1">
    <citation type="submission" date="2020-10" db="EMBL/GenBank/DDBJ databases">
        <title>Unveiling of a novel bifunctional photoreceptor, Dualchrome1, isolated from a cosmopolitan green alga.</title>
        <authorList>
            <person name="Suzuki S."/>
            <person name="Kawachi M."/>
        </authorList>
    </citation>
    <scope>NUCLEOTIDE SEQUENCE</scope>
    <source>
        <strain evidence="1">NIES 2893</strain>
    </source>
</reference>
<sequence length="182" mass="20336">MRNGYLLPPTQDKMRELAERLRAEPQTAEHAQGEFAVGVHWETQVKRPRNGREPHHVCQVFASALPLQYGGAGRRAQDWEPLGRMVQHAAMESTLLVAALLASRRKVRVTVYLTALGCGAFGNPTDWFLAALHASMKKLAAHPLDVRLLHYGSLPAAGSRWTEMETTLRAQQESTKRVRASY</sequence>
<accession>A0A830H439</accession>
<organism evidence="1 2">
    <name type="scientific">Pycnococcus provasolii</name>
    <dbReference type="NCBI Taxonomy" id="41880"/>
    <lineage>
        <taxon>Eukaryota</taxon>
        <taxon>Viridiplantae</taxon>
        <taxon>Chlorophyta</taxon>
        <taxon>Pseudoscourfieldiophyceae</taxon>
        <taxon>Pseudoscourfieldiales</taxon>
        <taxon>Pycnococcaceae</taxon>
        <taxon>Pycnococcus</taxon>
    </lineage>
</organism>
<dbReference type="PANTHER" id="PTHR35609">
    <property type="entry name" value="MACRO DOMAIN-CONTAINING PROTEIN"/>
    <property type="match status" value="1"/>
</dbReference>
<comment type="caution">
    <text evidence="1">The sequence shown here is derived from an EMBL/GenBank/DDBJ whole genome shotgun (WGS) entry which is preliminary data.</text>
</comment>
<name>A0A830H439_9CHLO</name>
<keyword evidence="2" id="KW-1185">Reference proteome</keyword>
<dbReference type="PANTHER" id="PTHR35609:SF1">
    <property type="entry name" value="MACRO DOMAIN-CONTAINING PROTEIN"/>
    <property type="match status" value="1"/>
</dbReference>
<dbReference type="OrthoDB" id="5207264at2759"/>
<dbReference type="EMBL" id="BNJQ01000001">
    <property type="protein sequence ID" value="GHP01378.1"/>
    <property type="molecule type" value="Genomic_DNA"/>
</dbReference>
<evidence type="ECO:0000313" key="1">
    <source>
        <dbReference type="EMBL" id="GHP01378.1"/>
    </source>
</evidence>
<dbReference type="AlphaFoldDB" id="A0A830H439"/>